<evidence type="ECO:0000313" key="9">
    <source>
        <dbReference type="EMBL" id="KAF2205511.1"/>
    </source>
</evidence>
<evidence type="ECO:0000256" key="3">
    <source>
        <dbReference type="ARBA" id="ARBA00022989"/>
    </source>
</evidence>
<feature type="transmembrane region" description="Helical" evidence="7">
    <location>
        <begin position="36"/>
        <end position="57"/>
    </location>
</feature>
<dbReference type="OrthoDB" id="5022096at2759"/>
<keyword evidence="3 7" id="KW-1133">Transmembrane helix</keyword>
<dbReference type="InterPro" id="IPR052337">
    <property type="entry name" value="SAT4-like"/>
</dbReference>
<dbReference type="GO" id="GO:0016020">
    <property type="term" value="C:membrane"/>
    <property type="evidence" value="ECO:0007669"/>
    <property type="project" value="UniProtKB-SubCell"/>
</dbReference>
<evidence type="ECO:0000256" key="4">
    <source>
        <dbReference type="ARBA" id="ARBA00023136"/>
    </source>
</evidence>
<keyword evidence="4 7" id="KW-0472">Membrane</keyword>
<organism evidence="9 10">
    <name type="scientific">Delitschia confertaspora ATCC 74209</name>
    <dbReference type="NCBI Taxonomy" id="1513339"/>
    <lineage>
        <taxon>Eukaryota</taxon>
        <taxon>Fungi</taxon>
        <taxon>Dikarya</taxon>
        <taxon>Ascomycota</taxon>
        <taxon>Pezizomycotina</taxon>
        <taxon>Dothideomycetes</taxon>
        <taxon>Pleosporomycetidae</taxon>
        <taxon>Pleosporales</taxon>
        <taxon>Delitschiaceae</taxon>
        <taxon>Delitschia</taxon>
    </lineage>
</organism>
<evidence type="ECO:0000256" key="1">
    <source>
        <dbReference type="ARBA" id="ARBA00004141"/>
    </source>
</evidence>
<feature type="domain" description="Rhodopsin" evidence="8">
    <location>
        <begin position="53"/>
        <end position="304"/>
    </location>
</feature>
<evidence type="ECO:0000256" key="2">
    <source>
        <dbReference type="ARBA" id="ARBA00022692"/>
    </source>
</evidence>
<dbReference type="PANTHER" id="PTHR33048">
    <property type="entry name" value="PTH11-LIKE INTEGRAL MEMBRANE PROTEIN (AFU_ORTHOLOGUE AFUA_5G11245)"/>
    <property type="match status" value="1"/>
</dbReference>
<comment type="caution">
    <text evidence="9">The sequence shown here is derived from an EMBL/GenBank/DDBJ whole genome shotgun (WGS) entry which is preliminary data.</text>
</comment>
<keyword evidence="2 7" id="KW-0812">Transmembrane</keyword>
<dbReference type="Proteomes" id="UP000799536">
    <property type="component" value="Unassembled WGS sequence"/>
</dbReference>
<comment type="similarity">
    <text evidence="5">Belongs to the SAT4 family.</text>
</comment>
<feature type="transmembrane region" description="Helical" evidence="7">
    <location>
        <begin position="214"/>
        <end position="231"/>
    </location>
</feature>
<proteinExistence type="inferred from homology"/>
<feature type="transmembrane region" description="Helical" evidence="7">
    <location>
        <begin position="282"/>
        <end position="303"/>
    </location>
</feature>
<evidence type="ECO:0000256" key="5">
    <source>
        <dbReference type="ARBA" id="ARBA00038359"/>
    </source>
</evidence>
<dbReference type="InterPro" id="IPR049326">
    <property type="entry name" value="Rhodopsin_dom_fungi"/>
</dbReference>
<dbReference type="EMBL" id="ML993854">
    <property type="protein sequence ID" value="KAF2205511.1"/>
    <property type="molecule type" value="Genomic_DNA"/>
</dbReference>
<keyword evidence="10" id="KW-1185">Reference proteome</keyword>
<protein>
    <recommendedName>
        <fullName evidence="8">Rhodopsin domain-containing protein</fullName>
    </recommendedName>
</protein>
<comment type="subcellular location">
    <subcellularLocation>
        <location evidence="1">Membrane</location>
        <topology evidence="1">Multi-pass membrane protein</topology>
    </subcellularLocation>
</comment>
<feature type="transmembrane region" description="Helical" evidence="7">
    <location>
        <begin position="243"/>
        <end position="262"/>
    </location>
</feature>
<feature type="transmembrane region" description="Helical" evidence="7">
    <location>
        <begin position="114"/>
        <end position="137"/>
    </location>
</feature>
<name>A0A9P4JW82_9PLEO</name>
<evidence type="ECO:0000313" key="10">
    <source>
        <dbReference type="Proteomes" id="UP000799536"/>
    </source>
</evidence>
<feature type="transmembrane region" description="Helical" evidence="7">
    <location>
        <begin position="69"/>
        <end position="94"/>
    </location>
</feature>
<dbReference type="PANTHER" id="PTHR33048:SF167">
    <property type="entry name" value="INTEGRAL MEMBRANE PROTEIN"/>
    <property type="match status" value="1"/>
</dbReference>
<evidence type="ECO:0000259" key="8">
    <source>
        <dbReference type="Pfam" id="PF20684"/>
    </source>
</evidence>
<gene>
    <name evidence="9" type="ORF">GQ43DRAFT_362224</name>
</gene>
<evidence type="ECO:0000256" key="6">
    <source>
        <dbReference type="SAM" id="MobiDB-lite"/>
    </source>
</evidence>
<dbReference type="Pfam" id="PF20684">
    <property type="entry name" value="Fung_rhodopsin"/>
    <property type="match status" value="1"/>
</dbReference>
<evidence type="ECO:0000256" key="7">
    <source>
        <dbReference type="SAM" id="Phobius"/>
    </source>
</evidence>
<feature type="transmembrane region" description="Helical" evidence="7">
    <location>
        <begin position="149"/>
        <end position="173"/>
    </location>
</feature>
<accession>A0A9P4JW82</accession>
<sequence length="411" mass="45941">MPPWNTGIATVLERQAPPGPPVYPPEFLEFNNKNQILAITGTLFALALFVVLVRCYVRLAMLKVFGADDWIMVFAMILTTGTFACFVAETHYGLGRHFMAMVMEPANYAKFAEILYVHSIIVMVAVSAVKISIALFLLRLSTRTPYSRFLYGIIGMAVFIVCLTIACSMTLIFQCFPVQAAWDYRLRPPPVGTGTAKCYNMTIFRNLGLMNSSFNIITDFLFATIPIPLVWKLQLNVRTKVSLIAVLSLGYFASAAAIVKAIQQWHALEEPDWTVNDSFNLWNFIELTIGIIAACLPALKPLFNWFLETARAFTTGQGRTTGYNKNGYKNGASLGYQKHSDRSSKSIGMNSLTNKSMDSPKHPYNVRVIATEDKDWDMDRAKTSDESIIPLQQRPSPGQNGIVLTREIRVT</sequence>
<feature type="region of interest" description="Disordered" evidence="6">
    <location>
        <begin position="335"/>
        <end position="354"/>
    </location>
</feature>
<reference evidence="9" key="1">
    <citation type="journal article" date="2020" name="Stud. Mycol.">
        <title>101 Dothideomycetes genomes: a test case for predicting lifestyles and emergence of pathogens.</title>
        <authorList>
            <person name="Haridas S."/>
            <person name="Albert R."/>
            <person name="Binder M."/>
            <person name="Bloem J."/>
            <person name="Labutti K."/>
            <person name="Salamov A."/>
            <person name="Andreopoulos B."/>
            <person name="Baker S."/>
            <person name="Barry K."/>
            <person name="Bills G."/>
            <person name="Bluhm B."/>
            <person name="Cannon C."/>
            <person name="Castanera R."/>
            <person name="Culley D."/>
            <person name="Daum C."/>
            <person name="Ezra D."/>
            <person name="Gonzalez J."/>
            <person name="Henrissat B."/>
            <person name="Kuo A."/>
            <person name="Liang C."/>
            <person name="Lipzen A."/>
            <person name="Lutzoni F."/>
            <person name="Magnuson J."/>
            <person name="Mondo S."/>
            <person name="Nolan M."/>
            <person name="Ohm R."/>
            <person name="Pangilinan J."/>
            <person name="Park H.-J."/>
            <person name="Ramirez L."/>
            <person name="Alfaro M."/>
            <person name="Sun H."/>
            <person name="Tritt A."/>
            <person name="Yoshinaga Y."/>
            <person name="Zwiers L.-H."/>
            <person name="Turgeon B."/>
            <person name="Goodwin S."/>
            <person name="Spatafora J."/>
            <person name="Crous P."/>
            <person name="Grigoriev I."/>
        </authorList>
    </citation>
    <scope>NUCLEOTIDE SEQUENCE</scope>
    <source>
        <strain evidence="9">ATCC 74209</strain>
    </source>
</reference>
<dbReference type="AlphaFoldDB" id="A0A9P4JW82"/>
<feature type="compositionally biased region" description="Polar residues" evidence="6">
    <location>
        <begin position="345"/>
        <end position="354"/>
    </location>
</feature>